<gene>
    <name evidence="1" type="ORF">HPB49_023985</name>
</gene>
<proteinExistence type="predicted"/>
<organism evidence="1 2">
    <name type="scientific">Dermacentor silvarum</name>
    <name type="common">Tick</name>
    <dbReference type="NCBI Taxonomy" id="543639"/>
    <lineage>
        <taxon>Eukaryota</taxon>
        <taxon>Metazoa</taxon>
        <taxon>Ecdysozoa</taxon>
        <taxon>Arthropoda</taxon>
        <taxon>Chelicerata</taxon>
        <taxon>Arachnida</taxon>
        <taxon>Acari</taxon>
        <taxon>Parasitiformes</taxon>
        <taxon>Ixodida</taxon>
        <taxon>Ixodoidea</taxon>
        <taxon>Ixodidae</taxon>
        <taxon>Rhipicephalinae</taxon>
        <taxon>Dermacentor</taxon>
    </lineage>
</organism>
<protein>
    <submittedName>
        <fullName evidence="1">Uncharacterized protein</fullName>
    </submittedName>
</protein>
<keyword evidence="2" id="KW-1185">Reference proteome</keyword>
<evidence type="ECO:0000313" key="1">
    <source>
        <dbReference type="EMBL" id="KAH7942413.1"/>
    </source>
</evidence>
<reference evidence="1" key="1">
    <citation type="submission" date="2020-05" db="EMBL/GenBank/DDBJ databases">
        <title>Large-scale comparative analyses of tick genomes elucidate their genetic diversity and vector capacities.</title>
        <authorList>
            <person name="Jia N."/>
            <person name="Wang J."/>
            <person name="Shi W."/>
            <person name="Du L."/>
            <person name="Sun Y."/>
            <person name="Zhan W."/>
            <person name="Jiang J."/>
            <person name="Wang Q."/>
            <person name="Zhang B."/>
            <person name="Ji P."/>
            <person name="Sakyi L.B."/>
            <person name="Cui X."/>
            <person name="Yuan T."/>
            <person name="Jiang B."/>
            <person name="Yang W."/>
            <person name="Lam T.T.-Y."/>
            <person name="Chang Q."/>
            <person name="Ding S."/>
            <person name="Wang X."/>
            <person name="Zhu J."/>
            <person name="Ruan X."/>
            <person name="Zhao L."/>
            <person name="Wei J."/>
            <person name="Que T."/>
            <person name="Du C."/>
            <person name="Cheng J."/>
            <person name="Dai P."/>
            <person name="Han X."/>
            <person name="Huang E."/>
            <person name="Gao Y."/>
            <person name="Liu J."/>
            <person name="Shao H."/>
            <person name="Ye R."/>
            <person name="Li L."/>
            <person name="Wei W."/>
            <person name="Wang X."/>
            <person name="Wang C."/>
            <person name="Yang T."/>
            <person name="Huo Q."/>
            <person name="Li W."/>
            <person name="Guo W."/>
            <person name="Chen H."/>
            <person name="Zhou L."/>
            <person name="Ni X."/>
            <person name="Tian J."/>
            <person name="Zhou Y."/>
            <person name="Sheng Y."/>
            <person name="Liu T."/>
            <person name="Pan Y."/>
            <person name="Xia L."/>
            <person name="Li J."/>
            <person name="Zhao F."/>
            <person name="Cao W."/>
        </authorList>
    </citation>
    <scope>NUCLEOTIDE SEQUENCE</scope>
    <source>
        <strain evidence="1">Dsil-2018</strain>
    </source>
</reference>
<dbReference type="EMBL" id="CM023476">
    <property type="protein sequence ID" value="KAH7942413.1"/>
    <property type="molecule type" value="Genomic_DNA"/>
</dbReference>
<name>A0ACB8CI30_DERSI</name>
<comment type="caution">
    <text evidence="1">The sequence shown here is derived from an EMBL/GenBank/DDBJ whole genome shotgun (WGS) entry which is preliminary data.</text>
</comment>
<sequence length="835" mass="93960">MSETPLGLYLMETSLTGSQLAEEMFGLFCAHFSLRSSGDGQTHFGCAPSPVSVEETTPREVRHVDEFNTREKSVIHRKRNHSPDSSRPDWFSESLQTLLSQPNCRRKMQLPCVALERSCDHGHYNNHTVGDHNLHVPCTKFAGSRCRLLKHRRDINAVLLDAGLELREDKRSKNNGDVCIALVRASICGRVFFGSLMDLRKRKALRLVEKLLSEHSCITAVEMHSSARQHLSLLTALQHHRFVRRLTFYGRLKKRDVAYVVEATNSISQVDELAFKAYNFEANLGMNMHMSGYLHLLQMHHLATLDVANLVMHPEEASQVILELTLSRITDLAVGESVYRCGEKGSGTIFARYLAKNDCSLTKLTLQSNNLRGSGSDNLPMTLISALCRMTTLEELNADIIMKDENFMATFALFAEIVARNATLRRLRLPSTDCEYCSLDWIPAAQPPHPDSAKYMEPWLTALRKPNSALVALCVHLRCFAEAECCAFFHALADNDTLNLVTVSSMALVGSVHNVCRTIRESGLSDRVIITDHHVNLADVTDLPHCPEISGVNIEPSHFLFEEDNMERLCSAFEVLSHCKHVTSLDVGCYCFDRTAFSALTTCIRGHPALTDVAINLDYYWTQMTEEEYTDVETELFSALASNPNLVKISVVGAILSADNFNLLSDGFRSSRSLIKFRLTPSCITGAMHDDECSWHLVLRWNEASNSMNTGVAGMQECTTRNDSLVRAAIHFVLGERDDVKGARAIELVHDHPRVLERIWKRAAVTKTEATKMIASALWRVRYCNVHEFMRLAGVVKNNVQCLDKPTVELQLLDINDYCWLRIRSFLKIDDVVEV</sequence>
<evidence type="ECO:0000313" key="2">
    <source>
        <dbReference type="Proteomes" id="UP000821865"/>
    </source>
</evidence>
<dbReference type="Proteomes" id="UP000821865">
    <property type="component" value="Chromosome 7"/>
</dbReference>
<accession>A0ACB8CI30</accession>